<reference evidence="2 3" key="1">
    <citation type="submission" date="2013-09" db="EMBL/GenBank/DDBJ databases">
        <title>Complete genome sequence of Corynebacterium doosanense CAU 212(T) (=DSM 45436(T)), isolated from activated sludge.</title>
        <authorList>
            <person name="Schaffert L."/>
            <person name="Albersmeier A."/>
            <person name="Kalinowski J."/>
            <person name="Ruckert C."/>
        </authorList>
    </citation>
    <scope>NUCLEOTIDE SEQUENCE [LARGE SCALE GENOMIC DNA]</scope>
    <source>
        <strain evidence="2 3">CAU 212</strain>
    </source>
</reference>
<proteinExistence type="predicted"/>
<dbReference type="Proteomes" id="UP000029914">
    <property type="component" value="Chromosome"/>
</dbReference>
<sequence length="327" mass="33572">MSLTDTHDALLLDLDGTVWEGGLAIAEAVESITDSGIAALYITNNASRSPVDVAEKLGAIGLPVDPSRVLTSSQAAASLARELYPEVTRALVVGTAAFRDIARDAGFTVVDSADDRPEVVLHGHNPETGWAQLTEAALAIGAGAKYVASNMDTTLPTERGLAVGNGSMVAAVVSATGVTPAVAGKPQPTMFRQAAEFLGSQSPLAIGDRLDTDIEGAVAAGMPVLHVLTGVSGHYALLAAPAHQRPTYVADSMAALPQEASELAPGAQGGFRAVREGDEVVLTGGSDASTPIQALRTVLAEAWARDTPPTGVRPESPAARQAVGQWW</sequence>
<gene>
    <name evidence="2" type="ORF">CDOO_06985</name>
</gene>
<dbReference type="HOGENOM" id="CLU_043473_1_0_11"/>
<dbReference type="eggNOG" id="COG0647">
    <property type="taxonomic scope" value="Bacteria"/>
</dbReference>
<dbReference type="GO" id="GO:0016791">
    <property type="term" value="F:phosphatase activity"/>
    <property type="evidence" value="ECO:0007669"/>
    <property type="project" value="TreeGrafter"/>
</dbReference>
<feature type="region of interest" description="Disordered" evidence="1">
    <location>
        <begin position="306"/>
        <end position="327"/>
    </location>
</feature>
<dbReference type="GO" id="GO:0005737">
    <property type="term" value="C:cytoplasm"/>
    <property type="evidence" value="ECO:0007669"/>
    <property type="project" value="TreeGrafter"/>
</dbReference>
<dbReference type="KEGG" id="cdo:CDOO_06985"/>
<dbReference type="SUPFAM" id="SSF56784">
    <property type="entry name" value="HAD-like"/>
    <property type="match status" value="1"/>
</dbReference>
<dbReference type="InterPro" id="IPR006357">
    <property type="entry name" value="HAD-SF_hydro_IIA"/>
</dbReference>
<dbReference type="RefSeq" id="WP_018023002.1">
    <property type="nucleotide sequence ID" value="NZ_AQUX01000020.1"/>
</dbReference>
<dbReference type="OrthoDB" id="3400930at2"/>
<evidence type="ECO:0000313" key="3">
    <source>
        <dbReference type="Proteomes" id="UP000029914"/>
    </source>
</evidence>
<keyword evidence="3" id="KW-1185">Reference proteome</keyword>
<dbReference type="InterPro" id="IPR023214">
    <property type="entry name" value="HAD_sf"/>
</dbReference>
<evidence type="ECO:0000313" key="2">
    <source>
        <dbReference type="EMBL" id="AIT61022.1"/>
    </source>
</evidence>
<protein>
    <submittedName>
        <fullName evidence="2">HAD family hydrolase</fullName>
    </submittedName>
</protein>
<dbReference type="Pfam" id="PF13242">
    <property type="entry name" value="Hydrolase_like"/>
    <property type="match status" value="1"/>
</dbReference>
<dbReference type="PANTHER" id="PTHR19288">
    <property type="entry name" value="4-NITROPHENYLPHOSPHATASE-RELATED"/>
    <property type="match status" value="1"/>
</dbReference>
<dbReference type="Gene3D" id="3.40.50.1000">
    <property type="entry name" value="HAD superfamily/HAD-like"/>
    <property type="match status" value="2"/>
</dbReference>
<dbReference type="Pfam" id="PF13344">
    <property type="entry name" value="Hydrolase_6"/>
    <property type="match status" value="1"/>
</dbReference>
<name>A0A097IFZ1_9CORY</name>
<dbReference type="AlphaFoldDB" id="A0A097IFZ1"/>
<dbReference type="InterPro" id="IPR036412">
    <property type="entry name" value="HAD-like_sf"/>
</dbReference>
<dbReference type="NCBIfam" id="TIGR01460">
    <property type="entry name" value="HAD-SF-IIA"/>
    <property type="match status" value="1"/>
</dbReference>
<dbReference type="EMBL" id="CP006764">
    <property type="protein sequence ID" value="AIT61022.1"/>
    <property type="molecule type" value="Genomic_DNA"/>
</dbReference>
<accession>A0A097IFZ1</accession>
<evidence type="ECO:0000256" key="1">
    <source>
        <dbReference type="SAM" id="MobiDB-lite"/>
    </source>
</evidence>
<dbReference type="PANTHER" id="PTHR19288:SF95">
    <property type="entry name" value="D-GLYCEROL 3-PHOSPHATE PHOSPHATASE"/>
    <property type="match status" value="1"/>
</dbReference>
<dbReference type="STRING" id="558173.CDOO_06985"/>
<keyword evidence="2" id="KW-0378">Hydrolase</keyword>
<organism evidence="2 3">
    <name type="scientific">Corynebacterium doosanense CAU 212 = DSM 45436</name>
    <dbReference type="NCBI Taxonomy" id="558173"/>
    <lineage>
        <taxon>Bacteria</taxon>
        <taxon>Bacillati</taxon>
        <taxon>Actinomycetota</taxon>
        <taxon>Actinomycetes</taxon>
        <taxon>Mycobacteriales</taxon>
        <taxon>Corynebacteriaceae</taxon>
        <taxon>Corynebacterium</taxon>
    </lineage>
</organism>